<proteinExistence type="inferred from homology"/>
<evidence type="ECO:0000313" key="9">
    <source>
        <dbReference type="Proteomes" id="UP001057375"/>
    </source>
</evidence>
<evidence type="ECO:0000256" key="2">
    <source>
        <dbReference type="ARBA" id="ARBA00022741"/>
    </source>
</evidence>
<feature type="region of interest" description="Disordered" evidence="6">
    <location>
        <begin position="595"/>
        <end position="614"/>
    </location>
</feature>
<name>A0ABQ5KYW4_9EUKA</name>
<feature type="compositionally biased region" description="Acidic residues" evidence="6">
    <location>
        <begin position="514"/>
        <end position="523"/>
    </location>
</feature>
<keyword evidence="9" id="KW-1185">Reference proteome</keyword>
<dbReference type="PANTHER" id="PTHR11630">
    <property type="entry name" value="DNA REPLICATION LICENSING FACTOR MCM FAMILY MEMBER"/>
    <property type="match status" value="1"/>
</dbReference>
<dbReference type="InterPro" id="IPR018525">
    <property type="entry name" value="MCM_CS"/>
</dbReference>
<protein>
    <recommendedName>
        <fullName evidence="1">DNA helicase</fullName>
        <ecNumber evidence="1">3.6.4.12</ecNumber>
    </recommendedName>
</protein>
<evidence type="ECO:0000256" key="5">
    <source>
        <dbReference type="RuleBase" id="RU004070"/>
    </source>
</evidence>
<dbReference type="Gene3D" id="2.40.50.140">
    <property type="entry name" value="Nucleic acid-binding proteins"/>
    <property type="match status" value="1"/>
</dbReference>
<dbReference type="EMBL" id="BQXS01011424">
    <property type="protein sequence ID" value="GKT37231.1"/>
    <property type="molecule type" value="Genomic_DNA"/>
</dbReference>
<dbReference type="PANTHER" id="PTHR11630:SF42">
    <property type="entry name" value="DNA REPLICATION LICENSING FACTOR MCM5"/>
    <property type="match status" value="1"/>
</dbReference>
<dbReference type="InterPro" id="IPR027417">
    <property type="entry name" value="P-loop_NTPase"/>
</dbReference>
<dbReference type="InterPro" id="IPR041562">
    <property type="entry name" value="MCM_lid"/>
</dbReference>
<comment type="caution">
    <text evidence="8">The sequence shown here is derived from an EMBL/GenBank/DDBJ whole genome shotgun (WGS) entry which is preliminary data.</text>
</comment>
<dbReference type="PROSITE" id="PS00847">
    <property type="entry name" value="MCM_1"/>
    <property type="match status" value="1"/>
</dbReference>
<dbReference type="InterPro" id="IPR001208">
    <property type="entry name" value="MCM_dom"/>
</dbReference>
<dbReference type="Gene3D" id="2.20.28.10">
    <property type="match status" value="1"/>
</dbReference>
<evidence type="ECO:0000256" key="1">
    <source>
        <dbReference type="ARBA" id="ARBA00012551"/>
    </source>
</evidence>
<dbReference type="Gene3D" id="3.40.50.300">
    <property type="entry name" value="P-loop containing nucleotide triphosphate hydrolases"/>
    <property type="match status" value="1"/>
</dbReference>
<dbReference type="EC" id="3.6.4.12" evidence="1"/>
<comment type="similarity">
    <text evidence="5">Belongs to the MCM family.</text>
</comment>
<dbReference type="InterPro" id="IPR012340">
    <property type="entry name" value="NA-bd_OB-fold"/>
</dbReference>
<evidence type="ECO:0000256" key="3">
    <source>
        <dbReference type="ARBA" id="ARBA00022840"/>
    </source>
</evidence>
<feature type="domain" description="MCM C-terminal AAA(+) ATPase" evidence="7">
    <location>
        <begin position="255"/>
        <end position="461"/>
    </location>
</feature>
<dbReference type="Pfam" id="PF17207">
    <property type="entry name" value="MCM_OB"/>
    <property type="match status" value="1"/>
</dbReference>
<accession>A0ABQ5KYW4</accession>
<dbReference type="InterPro" id="IPR033762">
    <property type="entry name" value="MCM_OB"/>
</dbReference>
<dbReference type="SUPFAM" id="SSF50249">
    <property type="entry name" value="Nucleic acid-binding proteins"/>
    <property type="match status" value="1"/>
</dbReference>
<keyword evidence="4 5" id="KW-0238">DNA-binding</keyword>
<gene>
    <name evidence="8" type="ORF">ADUPG1_010059</name>
</gene>
<dbReference type="PROSITE" id="PS50051">
    <property type="entry name" value="MCM_2"/>
    <property type="match status" value="1"/>
</dbReference>
<evidence type="ECO:0000256" key="6">
    <source>
        <dbReference type="SAM" id="MobiDB-lite"/>
    </source>
</evidence>
<dbReference type="Proteomes" id="UP001057375">
    <property type="component" value="Unassembled WGS sequence"/>
</dbReference>
<evidence type="ECO:0000313" key="8">
    <source>
        <dbReference type="EMBL" id="GKT37231.1"/>
    </source>
</evidence>
<dbReference type="SMART" id="SM00350">
    <property type="entry name" value="MCM"/>
    <property type="match status" value="1"/>
</dbReference>
<dbReference type="Pfam" id="PF00493">
    <property type="entry name" value="MCM"/>
    <property type="match status" value="1"/>
</dbReference>
<dbReference type="InterPro" id="IPR054125">
    <property type="entry name" value="MCM5_C"/>
</dbReference>
<dbReference type="InterPro" id="IPR031327">
    <property type="entry name" value="MCM"/>
</dbReference>
<sequence length="746" mass="80931">METAAAEVIAGLKYKTLPRDQVMREMPPIQIILVSSGGSSSKSLRELSADSVSSLVRLRGIVVSASKVRSKALVLVGKCRCGHTVHIPVGPGFTGAAMPNKCQRAEGSVAQPCPYNPYVVVPDESTFSDQQTLKIQENPEELPSGELPRTILATASRYLCNIVQPGTRISVLGIYSIFQAGGKRQGLKGREEKTGVKRAYLRLVGIESLTETDSSSSALTTTFTRDVLCRTFKISAIDDGQINRIFKHIASKPNLIDIIKRSVAPALFGHDTVKLGLACQLFGGSRKSFPDGTKCRGDINILLMGDPGVGKSQFLKWMHKTAPVAVYTSGKGSSAAGLTAAVTKDLGSGEFYLEGGAMVLSDGGVCCIDEFDKMSDTDRVAIHEAMEQQTVSVAKAGITTILNARSSVLAAANPVSGRYDDLRSAAEQIEFQSTILSRFDLIYIMKDRPSVEADQKVAEHVISLHERATVLNDHLGSSIDVITSNLSLIEAAQMVIGASLDSKTTEKDETSSKDEEDEEDGEETKESKALKKAASARRDQSYLSSLDIQLAAPNSTIDGSLLSAYASYTRQYIHPRLGESAVDRLKDAYIRMRKEADGDEGKSAPGSVFRSKRKSGSTVPITVRQLEAMVRIAEAFARIEMKELVTEEHVERAIELFSESTMAAVRTGAVVVEGMMGTAAQKDVEEVKELVRNRLPYGASIGVKHIRADLMSRGKSMGLVDKALYSLIRERNFELIKQGNILRRIR</sequence>
<keyword evidence="3 5" id="KW-0067">ATP-binding</keyword>
<evidence type="ECO:0000259" key="7">
    <source>
        <dbReference type="PROSITE" id="PS50051"/>
    </source>
</evidence>
<organism evidence="8 9">
    <name type="scientific">Aduncisulcus paluster</name>
    <dbReference type="NCBI Taxonomy" id="2918883"/>
    <lineage>
        <taxon>Eukaryota</taxon>
        <taxon>Metamonada</taxon>
        <taxon>Carpediemonas-like organisms</taxon>
        <taxon>Aduncisulcus</taxon>
    </lineage>
</organism>
<feature type="region of interest" description="Disordered" evidence="6">
    <location>
        <begin position="500"/>
        <end position="534"/>
    </location>
</feature>
<keyword evidence="2 5" id="KW-0547">Nucleotide-binding</keyword>
<dbReference type="PRINTS" id="PR01657">
    <property type="entry name" value="MCMFAMILY"/>
</dbReference>
<dbReference type="Pfam" id="PF21933">
    <property type="entry name" value="MCM5_C"/>
    <property type="match status" value="1"/>
</dbReference>
<feature type="compositionally biased region" description="Basic and acidic residues" evidence="6">
    <location>
        <begin position="503"/>
        <end position="513"/>
    </location>
</feature>
<reference evidence="8" key="1">
    <citation type="submission" date="2022-03" db="EMBL/GenBank/DDBJ databases">
        <title>Draft genome sequence of Aduncisulcus paluster, a free-living microaerophilic Fornicata.</title>
        <authorList>
            <person name="Yuyama I."/>
            <person name="Kume K."/>
            <person name="Tamura T."/>
            <person name="Inagaki Y."/>
            <person name="Hashimoto T."/>
        </authorList>
    </citation>
    <scope>NUCLEOTIDE SEQUENCE</scope>
    <source>
        <strain evidence="8">NY0171</strain>
    </source>
</reference>
<dbReference type="SUPFAM" id="SSF52540">
    <property type="entry name" value="P-loop containing nucleoside triphosphate hydrolases"/>
    <property type="match status" value="1"/>
</dbReference>
<dbReference type="Pfam" id="PF17855">
    <property type="entry name" value="MCM_lid"/>
    <property type="match status" value="1"/>
</dbReference>
<evidence type="ECO:0000256" key="4">
    <source>
        <dbReference type="ARBA" id="ARBA00023125"/>
    </source>
</evidence>